<keyword evidence="7 16" id="KW-0285">Flavoprotein</keyword>
<dbReference type="HAMAP" id="MF_00037">
    <property type="entry name" value="MurB"/>
    <property type="match status" value="1"/>
</dbReference>
<dbReference type="InterPro" id="IPR016167">
    <property type="entry name" value="FAD-bd_PCMH_sub1"/>
</dbReference>
<dbReference type="AlphaFoldDB" id="A0A9D1F918"/>
<reference evidence="18" key="1">
    <citation type="submission" date="2020-10" db="EMBL/GenBank/DDBJ databases">
        <authorList>
            <person name="Gilroy R."/>
        </authorList>
    </citation>
    <scope>NUCLEOTIDE SEQUENCE</scope>
    <source>
        <strain evidence="18">ChiBcec16-1751</strain>
    </source>
</reference>
<dbReference type="PANTHER" id="PTHR21071:SF4">
    <property type="entry name" value="UDP-N-ACETYLENOLPYRUVOYLGLUCOSAMINE REDUCTASE"/>
    <property type="match status" value="1"/>
</dbReference>
<dbReference type="InterPro" id="IPR016166">
    <property type="entry name" value="FAD-bd_PCMH"/>
</dbReference>
<dbReference type="InterPro" id="IPR003170">
    <property type="entry name" value="MurB"/>
</dbReference>
<dbReference type="Proteomes" id="UP000886741">
    <property type="component" value="Unassembled WGS sequence"/>
</dbReference>
<evidence type="ECO:0000256" key="13">
    <source>
        <dbReference type="ARBA" id="ARBA00023306"/>
    </source>
</evidence>
<comment type="catalytic activity">
    <reaction evidence="15 16">
        <text>UDP-N-acetyl-alpha-D-muramate + NADP(+) = UDP-N-acetyl-3-O-(1-carboxyvinyl)-alpha-D-glucosamine + NADPH + H(+)</text>
        <dbReference type="Rhea" id="RHEA:12248"/>
        <dbReference type="ChEBI" id="CHEBI:15378"/>
        <dbReference type="ChEBI" id="CHEBI:57783"/>
        <dbReference type="ChEBI" id="CHEBI:58349"/>
        <dbReference type="ChEBI" id="CHEBI:68483"/>
        <dbReference type="ChEBI" id="CHEBI:70757"/>
        <dbReference type="EC" id="1.3.1.98"/>
    </reaction>
</comment>
<evidence type="ECO:0000313" key="19">
    <source>
        <dbReference type="Proteomes" id="UP000886741"/>
    </source>
</evidence>
<evidence type="ECO:0000256" key="10">
    <source>
        <dbReference type="ARBA" id="ARBA00022960"/>
    </source>
</evidence>
<feature type="active site" evidence="16">
    <location>
        <position position="175"/>
    </location>
</feature>
<evidence type="ECO:0000256" key="9">
    <source>
        <dbReference type="ARBA" id="ARBA00022857"/>
    </source>
</evidence>
<sequence length="299" mass="31292">MGAEWITALQAACPEVEVRLGEPMAEHVSFRLGGPAAAMAFPNREEQVRQLLAFCDAQNITPLILGAGTNVLPPDGGLETLVLCLKGGLMTLERQGDCIVVGAGVTMAQAAAFAADQGLAGLEFAHGIPGTMGGGVYMNAGAYGGELCQVCVETTVLRDGELVTVAGEDQGFAYRRSAFQNDGSVILRTVCRLTPDDPVVIRERMRDLAQRRRNSQPLELPSAGSTFKRPVGGYAAALIEQAGLKGFRVGGASVSTKHAGFVVNDGGATCADVLALIAAVQKKVLEQSGIQLEPEVRIL</sequence>
<keyword evidence="11 16" id="KW-0573">Peptidoglycan synthesis</keyword>
<feature type="domain" description="FAD-binding PCMH-type" evidence="17">
    <location>
        <begin position="32"/>
        <end position="196"/>
    </location>
</feature>
<dbReference type="PROSITE" id="PS51387">
    <property type="entry name" value="FAD_PCMH"/>
    <property type="match status" value="1"/>
</dbReference>
<evidence type="ECO:0000256" key="8">
    <source>
        <dbReference type="ARBA" id="ARBA00022827"/>
    </source>
</evidence>
<comment type="cofactor">
    <cofactor evidence="1 16">
        <name>FAD</name>
        <dbReference type="ChEBI" id="CHEBI:57692"/>
    </cofactor>
</comment>
<evidence type="ECO:0000256" key="6">
    <source>
        <dbReference type="ARBA" id="ARBA00022618"/>
    </source>
</evidence>
<keyword evidence="12 16" id="KW-0560">Oxidoreductase</keyword>
<name>A0A9D1F918_9FIRM</name>
<dbReference type="InterPro" id="IPR011601">
    <property type="entry name" value="MurB_C"/>
</dbReference>
<dbReference type="Pfam" id="PF02873">
    <property type="entry name" value="MurB_C"/>
    <property type="match status" value="1"/>
</dbReference>
<evidence type="ECO:0000256" key="3">
    <source>
        <dbReference type="ARBA" id="ARBA00004496"/>
    </source>
</evidence>
<dbReference type="InterPro" id="IPR036635">
    <property type="entry name" value="MurB_C_sf"/>
</dbReference>
<dbReference type="GO" id="GO:0005829">
    <property type="term" value="C:cytosol"/>
    <property type="evidence" value="ECO:0007669"/>
    <property type="project" value="TreeGrafter"/>
</dbReference>
<comment type="similarity">
    <text evidence="16">Belongs to the MurB family.</text>
</comment>
<feature type="active site" description="Proton donor" evidence="16">
    <location>
        <position position="225"/>
    </location>
</feature>
<keyword evidence="5 16" id="KW-0963">Cytoplasm</keyword>
<keyword evidence="8 16" id="KW-0274">FAD</keyword>
<keyword evidence="6 16" id="KW-0132">Cell division</keyword>
<dbReference type="GO" id="GO:0051301">
    <property type="term" value="P:cell division"/>
    <property type="evidence" value="ECO:0007669"/>
    <property type="project" value="UniProtKB-KW"/>
</dbReference>
<evidence type="ECO:0000256" key="15">
    <source>
        <dbReference type="ARBA" id="ARBA00048914"/>
    </source>
</evidence>
<dbReference type="GO" id="GO:0071949">
    <property type="term" value="F:FAD binding"/>
    <property type="evidence" value="ECO:0007669"/>
    <property type="project" value="InterPro"/>
</dbReference>
<reference evidence="18" key="2">
    <citation type="journal article" date="2021" name="PeerJ">
        <title>Extensive microbial diversity within the chicken gut microbiome revealed by metagenomics and culture.</title>
        <authorList>
            <person name="Gilroy R."/>
            <person name="Ravi A."/>
            <person name="Getino M."/>
            <person name="Pursley I."/>
            <person name="Horton D.L."/>
            <person name="Alikhan N.F."/>
            <person name="Baker D."/>
            <person name="Gharbi K."/>
            <person name="Hall N."/>
            <person name="Watson M."/>
            <person name="Adriaenssens E.M."/>
            <person name="Foster-Nyarko E."/>
            <person name="Jarju S."/>
            <person name="Secka A."/>
            <person name="Antonio M."/>
            <person name="Oren A."/>
            <person name="Chaudhuri R.R."/>
            <person name="La Ragione R."/>
            <person name="Hildebrand F."/>
            <person name="Pallen M.J."/>
        </authorList>
    </citation>
    <scope>NUCLEOTIDE SEQUENCE</scope>
    <source>
        <strain evidence="18">ChiBcec16-1751</strain>
    </source>
</reference>
<dbReference type="InterPro" id="IPR006094">
    <property type="entry name" value="Oxid_FAD_bind_N"/>
</dbReference>
<dbReference type="EMBL" id="DVJJ01000051">
    <property type="protein sequence ID" value="HIS64335.1"/>
    <property type="molecule type" value="Genomic_DNA"/>
</dbReference>
<evidence type="ECO:0000256" key="7">
    <source>
        <dbReference type="ARBA" id="ARBA00022630"/>
    </source>
</evidence>
<dbReference type="InterPro" id="IPR016169">
    <property type="entry name" value="FAD-bd_PCMH_sub2"/>
</dbReference>
<organism evidence="18 19">
    <name type="scientific">Candidatus Avoscillospira avistercoris</name>
    <dbReference type="NCBI Taxonomy" id="2840707"/>
    <lineage>
        <taxon>Bacteria</taxon>
        <taxon>Bacillati</taxon>
        <taxon>Bacillota</taxon>
        <taxon>Clostridia</taxon>
        <taxon>Eubacteriales</taxon>
        <taxon>Oscillospiraceae</taxon>
        <taxon>Oscillospiraceae incertae sedis</taxon>
        <taxon>Candidatus Avoscillospira</taxon>
    </lineage>
</organism>
<evidence type="ECO:0000259" key="17">
    <source>
        <dbReference type="PROSITE" id="PS51387"/>
    </source>
</evidence>
<dbReference type="NCBIfam" id="TIGR00179">
    <property type="entry name" value="murB"/>
    <property type="match status" value="1"/>
</dbReference>
<evidence type="ECO:0000256" key="11">
    <source>
        <dbReference type="ARBA" id="ARBA00022984"/>
    </source>
</evidence>
<accession>A0A9D1F918</accession>
<dbReference type="NCBIfam" id="NF010480">
    <property type="entry name" value="PRK13905.1"/>
    <property type="match status" value="1"/>
</dbReference>
<evidence type="ECO:0000256" key="14">
    <source>
        <dbReference type="ARBA" id="ARBA00023316"/>
    </source>
</evidence>
<dbReference type="Pfam" id="PF01565">
    <property type="entry name" value="FAD_binding_4"/>
    <property type="match status" value="1"/>
</dbReference>
<dbReference type="GO" id="GO:0008762">
    <property type="term" value="F:UDP-N-acetylmuramate dehydrogenase activity"/>
    <property type="evidence" value="ECO:0007669"/>
    <property type="project" value="UniProtKB-UniRule"/>
</dbReference>
<evidence type="ECO:0000256" key="12">
    <source>
        <dbReference type="ARBA" id="ARBA00023002"/>
    </source>
</evidence>
<comment type="pathway">
    <text evidence="4 16">Cell wall biogenesis; peptidoglycan biosynthesis.</text>
</comment>
<protein>
    <recommendedName>
        <fullName evidence="16">UDP-N-acetylenolpyruvoylglucosamine reductase</fullName>
        <ecNumber evidence="16">1.3.1.98</ecNumber>
    </recommendedName>
    <alternativeName>
        <fullName evidence="16">UDP-N-acetylmuramate dehydrogenase</fullName>
    </alternativeName>
</protein>
<dbReference type="GO" id="GO:0071555">
    <property type="term" value="P:cell wall organization"/>
    <property type="evidence" value="ECO:0007669"/>
    <property type="project" value="UniProtKB-KW"/>
</dbReference>
<evidence type="ECO:0000256" key="4">
    <source>
        <dbReference type="ARBA" id="ARBA00004752"/>
    </source>
</evidence>
<dbReference type="SUPFAM" id="SSF56194">
    <property type="entry name" value="Uridine diphospho-N-Acetylenolpyruvylglucosamine reductase, MurB, C-terminal domain"/>
    <property type="match status" value="1"/>
</dbReference>
<evidence type="ECO:0000313" key="18">
    <source>
        <dbReference type="EMBL" id="HIS64335.1"/>
    </source>
</evidence>
<evidence type="ECO:0000256" key="2">
    <source>
        <dbReference type="ARBA" id="ARBA00003921"/>
    </source>
</evidence>
<keyword evidence="13 16" id="KW-0131">Cell cycle</keyword>
<feature type="active site" evidence="16">
    <location>
        <position position="295"/>
    </location>
</feature>
<dbReference type="SUPFAM" id="SSF56176">
    <property type="entry name" value="FAD-binding/transporter-associated domain-like"/>
    <property type="match status" value="1"/>
</dbReference>
<dbReference type="PANTHER" id="PTHR21071">
    <property type="entry name" value="UDP-N-ACETYLENOLPYRUVOYLGLUCOSAMINE REDUCTASE"/>
    <property type="match status" value="1"/>
</dbReference>
<evidence type="ECO:0000256" key="1">
    <source>
        <dbReference type="ARBA" id="ARBA00001974"/>
    </source>
</evidence>
<keyword evidence="10 16" id="KW-0133">Cell shape</keyword>
<dbReference type="GO" id="GO:0009252">
    <property type="term" value="P:peptidoglycan biosynthetic process"/>
    <property type="evidence" value="ECO:0007669"/>
    <property type="project" value="UniProtKB-UniRule"/>
</dbReference>
<evidence type="ECO:0000256" key="5">
    <source>
        <dbReference type="ARBA" id="ARBA00022490"/>
    </source>
</evidence>
<dbReference type="EC" id="1.3.1.98" evidence="16"/>
<proteinExistence type="inferred from homology"/>
<gene>
    <name evidence="16 18" type="primary">murB</name>
    <name evidence="18" type="ORF">IAA83_03055</name>
</gene>
<comment type="caution">
    <text evidence="18">The sequence shown here is derived from an EMBL/GenBank/DDBJ whole genome shotgun (WGS) entry which is preliminary data.</text>
</comment>
<evidence type="ECO:0000256" key="16">
    <source>
        <dbReference type="HAMAP-Rule" id="MF_00037"/>
    </source>
</evidence>
<keyword evidence="14 16" id="KW-0961">Cell wall biogenesis/degradation</keyword>
<keyword evidence="9 16" id="KW-0521">NADP</keyword>
<comment type="function">
    <text evidence="2 16">Cell wall formation.</text>
</comment>
<dbReference type="InterPro" id="IPR036318">
    <property type="entry name" value="FAD-bd_PCMH-like_sf"/>
</dbReference>
<comment type="subcellular location">
    <subcellularLocation>
        <location evidence="3 16">Cytoplasm</location>
    </subcellularLocation>
</comment>
<dbReference type="Gene3D" id="3.30.43.10">
    <property type="entry name" value="Uridine Diphospho-n-acetylenolpyruvylglucosamine Reductase, domain 2"/>
    <property type="match status" value="1"/>
</dbReference>
<dbReference type="Gene3D" id="3.30.465.10">
    <property type="match status" value="1"/>
</dbReference>
<dbReference type="Gene3D" id="3.90.78.10">
    <property type="entry name" value="UDP-N-acetylenolpyruvoylglucosamine reductase, C-terminal domain"/>
    <property type="match status" value="1"/>
</dbReference>
<dbReference type="GO" id="GO:0008360">
    <property type="term" value="P:regulation of cell shape"/>
    <property type="evidence" value="ECO:0007669"/>
    <property type="project" value="UniProtKB-KW"/>
</dbReference>